<evidence type="ECO:0000259" key="2">
    <source>
        <dbReference type="Pfam" id="PF07786"/>
    </source>
</evidence>
<feature type="transmembrane region" description="Helical" evidence="1">
    <location>
        <begin position="92"/>
        <end position="110"/>
    </location>
</feature>
<feature type="transmembrane region" description="Helical" evidence="1">
    <location>
        <begin position="122"/>
        <end position="140"/>
    </location>
</feature>
<evidence type="ECO:0000256" key="1">
    <source>
        <dbReference type="SAM" id="Phobius"/>
    </source>
</evidence>
<feature type="transmembrane region" description="Helical" evidence="1">
    <location>
        <begin position="53"/>
        <end position="72"/>
    </location>
</feature>
<evidence type="ECO:0000313" key="3">
    <source>
        <dbReference type="EMBL" id="KTD29804.1"/>
    </source>
</evidence>
<keyword evidence="3" id="KW-0808">Transferase</keyword>
<keyword evidence="3" id="KW-0012">Acyltransferase</keyword>
<reference evidence="3 4" key="1">
    <citation type="submission" date="2015-11" db="EMBL/GenBank/DDBJ databases">
        <title>Genomic analysis of 38 Legionella species identifies large and diverse effector repertoires.</title>
        <authorList>
            <person name="Burstein D."/>
            <person name="Amaro F."/>
            <person name="Zusman T."/>
            <person name="Lifshitz Z."/>
            <person name="Cohen O."/>
            <person name="Gilbert J.A."/>
            <person name="Pupko T."/>
            <person name="Shuman H.A."/>
            <person name="Segal G."/>
        </authorList>
    </citation>
    <scope>NUCLEOTIDE SEQUENCE [LARGE SCALE GENOMIC DNA]</scope>
    <source>
        <strain evidence="3 4">PX-1-G2-E2</strain>
    </source>
</reference>
<dbReference type="EMBL" id="LNYL01000021">
    <property type="protein sequence ID" value="KTD29804.1"/>
    <property type="molecule type" value="Genomic_DNA"/>
</dbReference>
<comment type="caution">
    <text evidence="3">The sequence shown here is derived from an EMBL/GenBank/DDBJ whole genome shotgun (WGS) entry which is preliminary data.</text>
</comment>
<dbReference type="Pfam" id="PF07786">
    <property type="entry name" value="HGSNAT_cat"/>
    <property type="match status" value="1"/>
</dbReference>
<feature type="transmembrane region" description="Helical" evidence="1">
    <location>
        <begin position="351"/>
        <end position="370"/>
    </location>
</feature>
<feature type="transmembrane region" description="Helical" evidence="1">
    <location>
        <begin position="266"/>
        <end position="285"/>
    </location>
</feature>
<evidence type="ECO:0000313" key="4">
    <source>
        <dbReference type="Proteomes" id="UP000054908"/>
    </source>
</evidence>
<dbReference type="PANTHER" id="PTHR31061:SF24">
    <property type="entry name" value="LD22376P"/>
    <property type="match status" value="1"/>
</dbReference>
<accession>A0A0W0WBT9</accession>
<sequence>MIPSVKNKENKFSRLLSLDVFRGLTIALMILVNSPGNQTAYSWLEHSAWNGCTLADLVFPFFIFIVGVSSVFSLSKAREVYHTPSQQLFAKIIKRTLIIFFIGLLLNAFPNHFDFSTLRFHGVLQRIAICYFVASILFLTTKIAVQVVVMCTLLIAYWLMMTQINVPGYGTGNLTIEGNLAAYVDRLIFSSMHLYGKFYDPEGLLSTIPAIATAILGNLTGVWLLSGYSYWQKWKGLMAVGFLALIAGGLWNMEFPINKTLWSSSYVLWTGGWALIVLAFCYWLIEIQGWKTWSKPFEIFGANALAVYFLHVLFLKLQIVIKIHQGVGTPENLKLFITNTLFGWVSPEKASFLYALSYTLFWLLILAILYRKKVFIKI</sequence>
<dbReference type="GO" id="GO:0015019">
    <property type="term" value="F:heparan-alpha-glucosaminide N-acetyltransferase activity"/>
    <property type="evidence" value="ECO:0007669"/>
    <property type="project" value="UniProtKB-EC"/>
</dbReference>
<gene>
    <name evidence="3" type="ORF">Lmac_0748</name>
</gene>
<dbReference type="PANTHER" id="PTHR31061">
    <property type="entry name" value="LD22376P"/>
    <property type="match status" value="1"/>
</dbReference>
<keyword evidence="1" id="KW-1133">Transmembrane helix</keyword>
<organism evidence="3 4">
    <name type="scientific">Legionella maceachernii</name>
    <dbReference type="NCBI Taxonomy" id="466"/>
    <lineage>
        <taxon>Bacteria</taxon>
        <taxon>Pseudomonadati</taxon>
        <taxon>Pseudomonadota</taxon>
        <taxon>Gammaproteobacteria</taxon>
        <taxon>Legionellales</taxon>
        <taxon>Legionellaceae</taxon>
        <taxon>Legionella</taxon>
    </lineage>
</organism>
<dbReference type="RefSeq" id="WP_058451566.1">
    <property type="nucleotide sequence ID" value="NZ_CAAAIB010000005.1"/>
</dbReference>
<dbReference type="EC" id="2.3.1.78" evidence="3"/>
<feature type="transmembrane region" description="Helical" evidence="1">
    <location>
        <begin position="204"/>
        <end position="225"/>
    </location>
</feature>
<keyword evidence="1" id="KW-0812">Transmembrane</keyword>
<protein>
    <submittedName>
        <fullName evidence="3">Putative Heparan-alpha-glucosaminide N-acetyltransferase</fullName>
        <ecNumber evidence="3">2.3.1.78</ecNumber>
    </submittedName>
</protein>
<proteinExistence type="predicted"/>
<keyword evidence="1" id="KW-0472">Membrane</keyword>
<dbReference type="InterPro" id="IPR012429">
    <property type="entry name" value="HGSNAT_cat"/>
</dbReference>
<feature type="transmembrane region" description="Helical" evidence="1">
    <location>
        <begin position="237"/>
        <end position="254"/>
    </location>
</feature>
<feature type="domain" description="Heparan-alpha-glucosaminide N-acetyltransferase catalytic" evidence="2">
    <location>
        <begin position="14"/>
        <end position="164"/>
    </location>
</feature>
<feature type="transmembrane region" description="Helical" evidence="1">
    <location>
        <begin position="147"/>
        <end position="166"/>
    </location>
</feature>
<keyword evidence="4" id="KW-1185">Reference proteome</keyword>
<feature type="transmembrane region" description="Helical" evidence="1">
    <location>
        <begin position="12"/>
        <end position="33"/>
    </location>
</feature>
<dbReference type="AlphaFoldDB" id="A0A0W0WBT9"/>
<feature type="transmembrane region" description="Helical" evidence="1">
    <location>
        <begin position="297"/>
        <end position="321"/>
    </location>
</feature>
<dbReference type="Proteomes" id="UP000054908">
    <property type="component" value="Unassembled WGS sequence"/>
</dbReference>
<name>A0A0W0WBT9_9GAMM</name>
<dbReference type="PATRIC" id="fig|466.6.peg.802"/>
<dbReference type="STRING" id="466.Lmac_0748"/>